<dbReference type="SUPFAM" id="SSF52402">
    <property type="entry name" value="Adenine nucleotide alpha hydrolases-like"/>
    <property type="match status" value="2"/>
</dbReference>
<sequence>MLRSLLVVVDNTVASQEAGERALALAREHNLALGFTGMLDLFWACRAAYRSPLVGLEIALHPDRIEAIYDEQRAIIDKLEHTARAASIHAETVHVPDYPDPAFAAFPHAYDAVVLGNDATFHLEVEPHLRSPVERICREMVRPVLVHPARPHGGQGVLIGYDGSAAASRAMLLAVLLDFAVEMPVNVLSIADEPEAALRIAETGAALLRHHGIEATPHGLARDGNESAIFLRRIADEPPARVVLGATGHSAWAEAVLGSTTRTLLHDAGVPLFIGS</sequence>
<proteinExistence type="predicted"/>
<name>A0A369TH57_9PROT</name>
<dbReference type="InterPro" id="IPR006015">
    <property type="entry name" value="Universal_stress_UspA"/>
</dbReference>
<organism evidence="1 2">
    <name type="scientific">Ferruginivarius sediminum</name>
    <dbReference type="NCBI Taxonomy" id="2661937"/>
    <lineage>
        <taxon>Bacteria</taxon>
        <taxon>Pseudomonadati</taxon>
        <taxon>Pseudomonadota</taxon>
        <taxon>Alphaproteobacteria</taxon>
        <taxon>Rhodospirillales</taxon>
        <taxon>Rhodospirillaceae</taxon>
        <taxon>Ferruginivarius</taxon>
    </lineage>
</organism>
<keyword evidence="2" id="KW-1185">Reference proteome</keyword>
<reference evidence="1 2" key="1">
    <citation type="submission" date="2018-07" db="EMBL/GenBank/DDBJ databases">
        <title>Venubactetium sediminum gen. nov., sp. nov., isolated from a marine solar saltern.</title>
        <authorList>
            <person name="Wang S."/>
        </authorList>
    </citation>
    <scope>NUCLEOTIDE SEQUENCE [LARGE SCALE GENOMIC DNA]</scope>
    <source>
        <strain evidence="1 2">WD2A32</strain>
    </source>
</reference>
<protein>
    <submittedName>
        <fullName evidence="1">Universal stress protein</fullName>
    </submittedName>
</protein>
<dbReference type="Proteomes" id="UP000253941">
    <property type="component" value="Unassembled WGS sequence"/>
</dbReference>
<dbReference type="RefSeq" id="WP_114581760.1">
    <property type="nucleotide sequence ID" value="NZ_QPMH01000006.1"/>
</dbReference>
<comment type="caution">
    <text evidence="1">The sequence shown here is derived from an EMBL/GenBank/DDBJ whole genome shotgun (WGS) entry which is preliminary data.</text>
</comment>
<evidence type="ECO:0000313" key="2">
    <source>
        <dbReference type="Proteomes" id="UP000253941"/>
    </source>
</evidence>
<dbReference type="CDD" id="cd00293">
    <property type="entry name" value="USP-like"/>
    <property type="match status" value="1"/>
</dbReference>
<dbReference type="AlphaFoldDB" id="A0A369TH57"/>
<dbReference type="EMBL" id="QPMH01000006">
    <property type="protein sequence ID" value="RDD62246.1"/>
    <property type="molecule type" value="Genomic_DNA"/>
</dbReference>
<dbReference type="Gene3D" id="3.40.50.12370">
    <property type="match status" value="1"/>
</dbReference>
<dbReference type="PRINTS" id="PR01438">
    <property type="entry name" value="UNVRSLSTRESS"/>
</dbReference>
<accession>A0A369TH57</accession>
<gene>
    <name evidence="1" type="ORF">DRB17_08415</name>
</gene>
<evidence type="ECO:0000313" key="1">
    <source>
        <dbReference type="EMBL" id="RDD62246.1"/>
    </source>
</evidence>